<dbReference type="GO" id="GO:0046404">
    <property type="term" value="F:ATP-dependent polydeoxyribonucleotide 5'-hydroxyl-kinase activity"/>
    <property type="evidence" value="ECO:0007669"/>
    <property type="project" value="TreeGrafter"/>
</dbReference>
<dbReference type="SUPFAM" id="SSF52540">
    <property type="entry name" value="P-loop containing nucleoside triphosphate hydrolases"/>
    <property type="match status" value="1"/>
</dbReference>
<accession>A0A6N1P346</accession>
<dbReference type="NCBIfam" id="TIGR01664">
    <property type="entry name" value="DNA-3'-Pase"/>
    <property type="match status" value="1"/>
</dbReference>
<organism evidence="1">
    <name type="scientific">Tupanvirus soda lake</name>
    <dbReference type="NCBI Taxonomy" id="2126985"/>
    <lineage>
        <taxon>Viruses</taxon>
        <taxon>Varidnaviria</taxon>
        <taxon>Bamfordvirae</taxon>
        <taxon>Nucleocytoviricota</taxon>
        <taxon>Megaviricetes</taxon>
        <taxon>Imitervirales</taxon>
        <taxon>Mimiviridae</taxon>
        <taxon>Megamimivirinae</taxon>
        <taxon>Tupanvirus</taxon>
        <taxon>Tupanvirus salinum</taxon>
    </lineage>
</organism>
<evidence type="ECO:0000313" key="1">
    <source>
        <dbReference type="EMBL" id="QKU35431.1"/>
    </source>
</evidence>
<dbReference type="InterPro" id="IPR013954">
    <property type="entry name" value="PNK3P"/>
</dbReference>
<dbReference type="NCBIfam" id="TIGR01662">
    <property type="entry name" value="HAD-SF-IIIA"/>
    <property type="match status" value="1"/>
</dbReference>
<dbReference type="InterPro" id="IPR023214">
    <property type="entry name" value="HAD_sf"/>
</dbReference>
<dbReference type="InterPro" id="IPR006551">
    <property type="entry name" value="Polynucleotide_phosphatase"/>
</dbReference>
<dbReference type="InterPro" id="IPR027417">
    <property type="entry name" value="P-loop_NTPase"/>
</dbReference>
<name>A0A6N1P346_9VIRU</name>
<dbReference type="EMBL" id="KY523104">
    <property type="protein sequence ID" value="QKU35431.1"/>
    <property type="molecule type" value="Genomic_DNA"/>
</dbReference>
<dbReference type="GO" id="GO:0046403">
    <property type="term" value="F:polynucleotide 3'-phosphatase activity"/>
    <property type="evidence" value="ECO:0007669"/>
    <property type="project" value="TreeGrafter"/>
</dbReference>
<dbReference type="Gene3D" id="3.40.50.300">
    <property type="entry name" value="P-loop containing nucleotide triphosphate hydrolases"/>
    <property type="match status" value="1"/>
</dbReference>
<dbReference type="KEGG" id="vg:80518859"/>
<dbReference type="PANTHER" id="PTHR12083:SF9">
    <property type="entry name" value="BIFUNCTIONAL POLYNUCLEOTIDE PHOSPHATASE_KINASE"/>
    <property type="match status" value="1"/>
</dbReference>
<sequence length="401" mass="46564">MDWSETNSYLKGIINKLDDLSDPIRIASFDLDDTLIHRPKGKKAGEKWKLLDFAISDKIAELVEDNHIIIIFTNQSGMGSGKNFDKPKWRKAIEDLNKIMMSKVTSNKYYFAVYVAKNYDLYRKPNIGLWELMKSDLKEEFGLDKLRISNKSFFCGDAAGRISPSTYKKKLYPSSKSGDFSDTDRKFALNIGINFITPEEFYMEKSTPMTYKLSGINPKKFLAELADNDNDYEFLPRKKEIILMVGPQGSGKTEFVKKFIIPKNYIHINQDICKTKAKCLALTKEALEEGKSVVIDNTNPNIEARHPYVSLAQDYGYKHIRAIIMNTDDMISKHLNNVRHVYSNGKIPKINDIAYAIFKKNYVKPNKYEHFDKIDTVDFFFDKEQLEDPLWKKIFMRWSEY</sequence>
<dbReference type="GO" id="GO:0006281">
    <property type="term" value="P:DNA repair"/>
    <property type="evidence" value="ECO:0007669"/>
    <property type="project" value="TreeGrafter"/>
</dbReference>
<dbReference type="GeneID" id="80518859"/>
<reference evidence="1" key="1">
    <citation type="submission" date="2017-01" db="EMBL/GenBank/DDBJ databases">
        <authorList>
            <person name="Assis F.L."/>
            <person name="Abrahao J.S."/>
            <person name="Silva L."/>
            <person name="Khalil J.B."/>
            <person name="Rodrigues R."/>
            <person name="Silva L.S."/>
            <person name="Arantes T."/>
            <person name="Boratto P."/>
            <person name="Andrade M."/>
            <person name="Kroon E.G."/>
            <person name="Ribeiro B."/>
            <person name="Bergier I."/>
            <person name="Seligmann H."/>
            <person name="Ghigo E."/>
            <person name="Colson P."/>
            <person name="Levasseur A."/>
            <person name="Raoult D."/>
            <person name="Scola B.L."/>
        </authorList>
    </citation>
    <scope>NUCLEOTIDE SEQUENCE</scope>
    <source>
        <strain evidence="1">Soda lake</strain>
    </source>
</reference>
<protein>
    <recommendedName>
        <fullName evidence="2">Bifunctional polynucleotide phosphatase/kinase</fullName>
    </recommendedName>
</protein>
<dbReference type="InterPro" id="IPR036412">
    <property type="entry name" value="HAD-like_sf"/>
</dbReference>
<dbReference type="SUPFAM" id="SSF56784">
    <property type="entry name" value="HAD-like"/>
    <property type="match status" value="1"/>
</dbReference>
<dbReference type="Gene3D" id="3.40.50.1000">
    <property type="entry name" value="HAD superfamily/HAD-like"/>
    <property type="match status" value="1"/>
</dbReference>
<reference evidence="1" key="2">
    <citation type="journal article" date="2018" name="Nat. Commun.">
        <title>Tailed giant Tupanvirus possesses the most complete translational apparatus of the known virosphere.</title>
        <authorList>
            <person name="Abrahao J."/>
            <person name="Silva L."/>
            <person name="Silva L.S."/>
            <person name="Khalil J.Y.B."/>
            <person name="Rodrigues R."/>
            <person name="Arantes T."/>
            <person name="Assis F."/>
            <person name="Boratto P."/>
            <person name="Andrade M."/>
            <person name="Kroon E.G."/>
            <person name="Ribeiro B."/>
            <person name="Bergier I."/>
            <person name="Seligmann H."/>
            <person name="Ghigo E."/>
            <person name="Colson P."/>
            <person name="Levasseur A."/>
            <person name="Kroemer G."/>
            <person name="Raoult D."/>
            <person name="La Scola B."/>
        </authorList>
    </citation>
    <scope>NUCLEOTIDE SEQUENCE [LARGE SCALE GENOMIC DNA]</scope>
    <source>
        <strain evidence="1">Soda lake</strain>
    </source>
</reference>
<dbReference type="InterPro" id="IPR006549">
    <property type="entry name" value="HAD-SF_hydro_IIIA"/>
</dbReference>
<evidence type="ECO:0008006" key="2">
    <source>
        <dbReference type="Google" id="ProtNLM"/>
    </source>
</evidence>
<dbReference type="GO" id="GO:0003690">
    <property type="term" value="F:double-stranded DNA binding"/>
    <property type="evidence" value="ECO:0007669"/>
    <property type="project" value="TreeGrafter"/>
</dbReference>
<dbReference type="PANTHER" id="PTHR12083">
    <property type="entry name" value="BIFUNCTIONAL POLYNUCLEOTIDE PHOSPHATASE/KINASE"/>
    <property type="match status" value="1"/>
</dbReference>
<dbReference type="RefSeq" id="YP_010782095.1">
    <property type="nucleotide sequence ID" value="NC_075039.1"/>
</dbReference>
<proteinExistence type="predicted"/>
<dbReference type="Pfam" id="PF08645">
    <property type="entry name" value="PNK3P"/>
    <property type="match status" value="1"/>
</dbReference>